<comment type="caution">
    <text evidence="5">The sequence shown here is derived from an EMBL/GenBank/DDBJ whole genome shotgun (WGS) entry which is preliminary data.</text>
</comment>
<reference evidence="5 6" key="1">
    <citation type="submission" date="2019-01" db="EMBL/GenBank/DDBJ databases">
        <title>Fusobacterium necrophorum Isolated From the Uterus of Dairy Cows.</title>
        <authorList>
            <person name="Francis A.M."/>
        </authorList>
    </citation>
    <scope>NUCLEOTIDE SEQUENCE [LARGE SCALE GENOMIC DNA]</scope>
    <source>
        <strain evidence="5 6">KG35</strain>
    </source>
</reference>
<dbReference type="PANTHER" id="PTHR43479">
    <property type="entry name" value="ACREF/ENVCD OPERON REPRESSOR-RELATED"/>
    <property type="match status" value="1"/>
</dbReference>
<evidence type="ECO:0000313" key="5">
    <source>
        <dbReference type="EMBL" id="RXZ71127.1"/>
    </source>
</evidence>
<feature type="domain" description="HTH tetR-type" evidence="3">
    <location>
        <begin position="10"/>
        <end position="70"/>
    </location>
</feature>
<dbReference type="GeneID" id="75075722"/>
<protein>
    <submittedName>
        <fullName evidence="5">TetR/AcrR family transcriptional regulator</fullName>
    </submittedName>
</protein>
<dbReference type="PROSITE" id="PS50977">
    <property type="entry name" value="HTH_TETR_2"/>
    <property type="match status" value="1"/>
</dbReference>
<proteinExistence type="predicted"/>
<dbReference type="SUPFAM" id="SSF46689">
    <property type="entry name" value="Homeodomain-like"/>
    <property type="match status" value="1"/>
</dbReference>
<dbReference type="InterPro" id="IPR050624">
    <property type="entry name" value="HTH-type_Tx_Regulator"/>
</dbReference>
<dbReference type="GO" id="GO:0003677">
    <property type="term" value="F:DNA binding"/>
    <property type="evidence" value="ECO:0007669"/>
    <property type="project" value="UniProtKB-UniRule"/>
</dbReference>
<feature type="DNA-binding region" description="H-T-H motif" evidence="2">
    <location>
        <begin position="33"/>
        <end position="52"/>
    </location>
</feature>
<reference evidence="4" key="3">
    <citation type="submission" date="2022-04" db="EMBL/GenBank/DDBJ databases">
        <authorList>
            <person name="Livingstone P.G."/>
        </authorList>
    </citation>
    <scope>NUCLEOTIDE SEQUENCE</scope>
    <source>
        <strain evidence="4">BRON_8</strain>
    </source>
</reference>
<gene>
    <name evidence="5" type="ORF">EPT53_01380</name>
    <name evidence="4" type="ORF">MWG07_04635</name>
</gene>
<evidence type="ECO:0000256" key="2">
    <source>
        <dbReference type="PROSITE-ProRule" id="PRU00335"/>
    </source>
</evidence>
<reference evidence="4" key="2">
    <citation type="journal article" date="2022" name="Gene">
        <title>A genome-led study on the pathogenesis of Fusobacterium necrophorum infections.</title>
        <authorList>
            <person name="Thapa G."/>
            <person name="Jayal A."/>
            <person name="Sikazwe E."/>
            <person name="Perry T."/>
            <person name="Mohammed Al Balushi A."/>
            <person name="Livingstone P."/>
        </authorList>
    </citation>
    <scope>NUCLEOTIDE SEQUENCE</scope>
    <source>
        <strain evidence="4">BRON_8</strain>
    </source>
</reference>
<dbReference type="EMBL" id="SBAP01000003">
    <property type="protein sequence ID" value="RXZ71127.1"/>
    <property type="molecule type" value="Genomic_DNA"/>
</dbReference>
<evidence type="ECO:0000313" key="4">
    <source>
        <dbReference type="EMBL" id="MDK4511559.1"/>
    </source>
</evidence>
<keyword evidence="1 2" id="KW-0238">DNA-binding</keyword>
<evidence type="ECO:0000259" key="3">
    <source>
        <dbReference type="PROSITE" id="PS50977"/>
    </source>
</evidence>
<evidence type="ECO:0000313" key="6">
    <source>
        <dbReference type="Proteomes" id="UP000289216"/>
    </source>
</evidence>
<evidence type="ECO:0000256" key="1">
    <source>
        <dbReference type="ARBA" id="ARBA00023125"/>
    </source>
</evidence>
<keyword evidence="7" id="KW-1185">Reference proteome</keyword>
<sequence>MKEEKQKVGQIRKKEIRDAAKRCFLKKGFQNTTMEDVITEIGMSRGGVYHHYANTNEMLKDLMLDGNHYRNGLIHEYLENNQGKDKYQQMSDILVDKSLANTDLMSLYTLLLQAKNYHEDLEKLYQELKINTTNELSIIAKQLGIKADIFHDDFLVNYINGVILSAEILCARNSYGKYKKYIKESIISYIVDVELLFSIEAQNKKEDINF</sequence>
<dbReference type="Proteomes" id="UP001173223">
    <property type="component" value="Unassembled WGS sequence"/>
</dbReference>
<dbReference type="Gene3D" id="1.10.357.10">
    <property type="entry name" value="Tetracycline Repressor, domain 2"/>
    <property type="match status" value="1"/>
</dbReference>
<evidence type="ECO:0000313" key="7">
    <source>
        <dbReference type="Proteomes" id="UP001173223"/>
    </source>
</evidence>
<dbReference type="Pfam" id="PF00440">
    <property type="entry name" value="TetR_N"/>
    <property type="match status" value="1"/>
</dbReference>
<dbReference type="InterPro" id="IPR001647">
    <property type="entry name" value="HTH_TetR"/>
</dbReference>
<dbReference type="InterPro" id="IPR009057">
    <property type="entry name" value="Homeodomain-like_sf"/>
</dbReference>
<name>A0A4Q2L182_9FUSO</name>
<organism evidence="5 6">
    <name type="scientific">Fusobacterium necrophorum</name>
    <dbReference type="NCBI Taxonomy" id="859"/>
    <lineage>
        <taxon>Bacteria</taxon>
        <taxon>Fusobacteriati</taxon>
        <taxon>Fusobacteriota</taxon>
        <taxon>Fusobacteriia</taxon>
        <taxon>Fusobacteriales</taxon>
        <taxon>Fusobacteriaceae</taxon>
        <taxon>Fusobacterium</taxon>
    </lineage>
</organism>
<dbReference type="RefSeq" id="WP_005963821.1">
    <property type="nucleotide sequence ID" value="NZ_CABMIK010000002.1"/>
</dbReference>
<dbReference type="PRINTS" id="PR00455">
    <property type="entry name" value="HTHTETR"/>
</dbReference>
<accession>A0A4Q2L182</accession>
<dbReference type="Proteomes" id="UP000289216">
    <property type="component" value="Unassembled WGS sequence"/>
</dbReference>
<dbReference type="AlphaFoldDB" id="A0A4Q2L182"/>
<dbReference type="PANTHER" id="PTHR43479:SF11">
    <property type="entry name" value="ACREF_ENVCD OPERON REPRESSOR-RELATED"/>
    <property type="match status" value="1"/>
</dbReference>
<dbReference type="EMBL" id="JAMGTK010000006">
    <property type="protein sequence ID" value="MDK4511559.1"/>
    <property type="molecule type" value="Genomic_DNA"/>
</dbReference>